<name>A0AA88CQK4_FICCA</name>
<feature type="compositionally biased region" description="Basic and acidic residues" evidence="1">
    <location>
        <begin position="296"/>
        <end position="306"/>
    </location>
</feature>
<dbReference type="PANTHER" id="PTHR33018:SF34">
    <property type="entry name" value="OS02G0472350 PROTEIN"/>
    <property type="match status" value="1"/>
</dbReference>
<proteinExistence type="predicted"/>
<dbReference type="Proteomes" id="UP001187192">
    <property type="component" value="Unassembled WGS sequence"/>
</dbReference>
<feature type="region of interest" description="Disordered" evidence="1">
    <location>
        <begin position="256"/>
        <end position="308"/>
    </location>
</feature>
<gene>
    <name evidence="2" type="ORF">TIFTF001_043958</name>
</gene>
<evidence type="ECO:0000313" key="3">
    <source>
        <dbReference type="Proteomes" id="UP001187192"/>
    </source>
</evidence>
<keyword evidence="3" id="KW-1185">Reference proteome</keyword>
<protein>
    <submittedName>
        <fullName evidence="2">Uncharacterized protein</fullName>
    </submittedName>
</protein>
<organism evidence="2 3">
    <name type="scientific">Ficus carica</name>
    <name type="common">Common fig</name>
    <dbReference type="NCBI Taxonomy" id="3494"/>
    <lineage>
        <taxon>Eukaryota</taxon>
        <taxon>Viridiplantae</taxon>
        <taxon>Streptophyta</taxon>
        <taxon>Embryophyta</taxon>
        <taxon>Tracheophyta</taxon>
        <taxon>Spermatophyta</taxon>
        <taxon>Magnoliopsida</taxon>
        <taxon>eudicotyledons</taxon>
        <taxon>Gunneridae</taxon>
        <taxon>Pentapetalae</taxon>
        <taxon>rosids</taxon>
        <taxon>fabids</taxon>
        <taxon>Rosales</taxon>
        <taxon>Moraceae</taxon>
        <taxon>Ficeae</taxon>
        <taxon>Ficus</taxon>
    </lineage>
</organism>
<comment type="caution">
    <text evidence="2">The sequence shown here is derived from an EMBL/GenBank/DDBJ whole genome shotgun (WGS) entry which is preliminary data.</text>
</comment>
<dbReference type="AlphaFoldDB" id="A0AA88CQK4"/>
<dbReference type="PANTHER" id="PTHR33018">
    <property type="entry name" value="OS10G0338966 PROTEIN-RELATED"/>
    <property type="match status" value="1"/>
</dbReference>
<evidence type="ECO:0000256" key="1">
    <source>
        <dbReference type="SAM" id="MobiDB-lite"/>
    </source>
</evidence>
<dbReference type="EMBL" id="BTGU01003060">
    <property type="protein sequence ID" value="GMN26066.1"/>
    <property type="molecule type" value="Genomic_DNA"/>
</dbReference>
<accession>A0AA88CQK4</accession>
<sequence>MQKGKPQRKNPFNPNADEKRRVTLMKRVYMVRKRGERIEVTFDEKGQPEGKHGNELMSWIAVLAREHFKETRKWEKRDGLWLESRTGKDGELKDPSYRKVGELIYNTYESQGNFESVGTKDVLTQVLSKPEHPGHTHGQSKFVKQSQYFALKRSSNRDTEVLSMRRKIEELKELVRGLCAKKDVEPSFYQENMPTVDQHNSFKASCTLQENDLECLIRQPCRSIVRSVISILSMNFIWTVACCIWKDMDGEPSHRCNPWDTTRASRGPSHVPDQAAEGNKSPKKLGKKPINSRTEVQQDAKQERPSFDFNKMNMELRPLAYYALNSIREDAGLRERADALIAFLRDAPNGRLYLVPHYRGRN</sequence>
<reference evidence="2" key="1">
    <citation type="submission" date="2023-07" db="EMBL/GenBank/DDBJ databases">
        <title>draft genome sequence of fig (Ficus carica).</title>
        <authorList>
            <person name="Takahashi T."/>
            <person name="Nishimura K."/>
        </authorList>
    </citation>
    <scope>NUCLEOTIDE SEQUENCE</scope>
</reference>
<evidence type="ECO:0000313" key="2">
    <source>
        <dbReference type="EMBL" id="GMN26066.1"/>
    </source>
</evidence>